<comment type="similarity">
    <text evidence="1 6">Belongs to the XseB family.</text>
</comment>
<dbReference type="GO" id="GO:0008855">
    <property type="term" value="F:exodeoxyribonuclease VII activity"/>
    <property type="evidence" value="ECO:0007669"/>
    <property type="project" value="UniProtKB-UniRule"/>
</dbReference>
<dbReference type="Pfam" id="PF02609">
    <property type="entry name" value="Exonuc_VII_S"/>
    <property type="match status" value="1"/>
</dbReference>
<organism evidence="8 9">
    <name type="scientific">Roseospira visakhapatnamensis</name>
    <dbReference type="NCBI Taxonomy" id="390880"/>
    <lineage>
        <taxon>Bacteria</taxon>
        <taxon>Pseudomonadati</taxon>
        <taxon>Pseudomonadota</taxon>
        <taxon>Alphaproteobacteria</taxon>
        <taxon>Rhodospirillales</taxon>
        <taxon>Rhodospirillaceae</taxon>
        <taxon>Roseospira</taxon>
    </lineage>
</organism>
<dbReference type="NCBIfam" id="TIGR01280">
    <property type="entry name" value="xseB"/>
    <property type="match status" value="1"/>
</dbReference>
<keyword evidence="3 6" id="KW-0540">Nuclease</keyword>
<dbReference type="GO" id="GO:0006308">
    <property type="term" value="P:DNA catabolic process"/>
    <property type="evidence" value="ECO:0007669"/>
    <property type="project" value="UniProtKB-UniRule"/>
</dbReference>
<evidence type="ECO:0000256" key="3">
    <source>
        <dbReference type="ARBA" id="ARBA00022722"/>
    </source>
</evidence>
<feature type="compositionally biased region" description="Polar residues" evidence="7">
    <location>
        <begin position="1"/>
        <end position="10"/>
    </location>
</feature>
<reference evidence="8 9" key="1">
    <citation type="submission" date="2020-08" db="EMBL/GenBank/DDBJ databases">
        <title>Genome sequencing of Purple Non-Sulfur Bacteria from various extreme environments.</title>
        <authorList>
            <person name="Mayer M."/>
        </authorList>
    </citation>
    <scope>NUCLEOTIDE SEQUENCE [LARGE SCALE GENOMIC DNA]</scope>
    <source>
        <strain evidence="8 9">JA131</strain>
    </source>
</reference>
<dbReference type="EMBL" id="JACIGK010000003">
    <property type="protein sequence ID" value="MBB4265070.1"/>
    <property type="molecule type" value="Genomic_DNA"/>
</dbReference>
<comment type="subunit">
    <text evidence="6">Heterooligomer composed of large and small subunits.</text>
</comment>
<dbReference type="PANTHER" id="PTHR34137:SF1">
    <property type="entry name" value="EXODEOXYRIBONUCLEASE 7 SMALL SUBUNIT"/>
    <property type="match status" value="1"/>
</dbReference>
<comment type="subcellular location">
    <subcellularLocation>
        <location evidence="6">Cytoplasm</location>
    </subcellularLocation>
</comment>
<dbReference type="HAMAP" id="MF_00337">
    <property type="entry name" value="Exonuc_7_S"/>
    <property type="match status" value="1"/>
</dbReference>
<dbReference type="GO" id="GO:0009318">
    <property type="term" value="C:exodeoxyribonuclease VII complex"/>
    <property type="evidence" value="ECO:0007669"/>
    <property type="project" value="UniProtKB-UniRule"/>
</dbReference>
<evidence type="ECO:0000256" key="7">
    <source>
        <dbReference type="SAM" id="MobiDB-lite"/>
    </source>
</evidence>
<dbReference type="RefSeq" id="WP_184042681.1">
    <property type="nucleotide sequence ID" value="NZ_JACIGK010000003.1"/>
</dbReference>
<keyword evidence="9" id="KW-1185">Reference proteome</keyword>
<dbReference type="Gene3D" id="1.10.287.1040">
    <property type="entry name" value="Exonuclease VII, small subunit"/>
    <property type="match status" value="1"/>
</dbReference>
<evidence type="ECO:0000256" key="1">
    <source>
        <dbReference type="ARBA" id="ARBA00009998"/>
    </source>
</evidence>
<evidence type="ECO:0000256" key="2">
    <source>
        <dbReference type="ARBA" id="ARBA00022490"/>
    </source>
</evidence>
<dbReference type="InterPro" id="IPR003761">
    <property type="entry name" value="Exonuc_VII_S"/>
</dbReference>
<gene>
    <name evidence="6" type="primary">xseB</name>
    <name evidence="8" type="ORF">GGD89_000681</name>
</gene>
<comment type="catalytic activity">
    <reaction evidence="6">
        <text>Exonucleolytic cleavage in either 5'- to 3'- or 3'- to 5'-direction to yield nucleoside 5'-phosphates.</text>
        <dbReference type="EC" id="3.1.11.6"/>
    </reaction>
</comment>
<dbReference type="NCBIfam" id="NF002139">
    <property type="entry name" value="PRK00977.1-3"/>
    <property type="match status" value="1"/>
</dbReference>
<keyword evidence="2 6" id="KW-0963">Cytoplasm</keyword>
<proteinExistence type="inferred from homology"/>
<name>A0A7W6W8J2_9PROT</name>
<evidence type="ECO:0000256" key="4">
    <source>
        <dbReference type="ARBA" id="ARBA00022801"/>
    </source>
</evidence>
<keyword evidence="5 6" id="KW-0269">Exonuclease</keyword>
<dbReference type="EC" id="3.1.11.6" evidence="6"/>
<comment type="function">
    <text evidence="6">Bidirectionally degrades single-stranded DNA into large acid-insoluble oligonucleotides, which are then degraded further into small acid-soluble oligonucleotides.</text>
</comment>
<accession>A0A7W6W8J2</accession>
<dbReference type="SUPFAM" id="SSF116842">
    <property type="entry name" value="XseB-like"/>
    <property type="match status" value="1"/>
</dbReference>
<evidence type="ECO:0000256" key="6">
    <source>
        <dbReference type="HAMAP-Rule" id="MF_00337"/>
    </source>
</evidence>
<protein>
    <recommendedName>
        <fullName evidence="6">Exodeoxyribonuclease 7 small subunit</fullName>
        <ecNumber evidence="6">3.1.11.6</ecNumber>
    </recommendedName>
    <alternativeName>
        <fullName evidence="6">Exodeoxyribonuclease VII small subunit</fullName>
        <shortName evidence="6">Exonuclease VII small subunit</shortName>
    </alternativeName>
</protein>
<dbReference type="PANTHER" id="PTHR34137">
    <property type="entry name" value="EXODEOXYRIBONUCLEASE 7 SMALL SUBUNIT"/>
    <property type="match status" value="1"/>
</dbReference>
<dbReference type="AlphaFoldDB" id="A0A7W6W8J2"/>
<dbReference type="Proteomes" id="UP000554286">
    <property type="component" value="Unassembled WGS sequence"/>
</dbReference>
<comment type="caution">
    <text evidence="8">The sequence shown here is derived from an EMBL/GenBank/DDBJ whole genome shotgun (WGS) entry which is preliminary data.</text>
</comment>
<sequence length="98" mass="10234">MTSKPQTQTVSPGSPAAGATPPADIAALSFEQAMAALEDIVQQLESGRVDLDAAVTAYERGVWLRRHCEARLSEARAKVERIGVTAGGSVETTPLDVG</sequence>
<evidence type="ECO:0000313" key="8">
    <source>
        <dbReference type="EMBL" id="MBB4265070.1"/>
    </source>
</evidence>
<feature type="compositionally biased region" description="Low complexity" evidence="7">
    <location>
        <begin position="11"/>
        <end position="22"/>
    </location>
</feature>
<dbReference type="GO" id="GO:0005829">
    <property type="term" value="C:cytosol"/>
    <property type="evidence" value="ECO:0007669"/>
    <property type="project" value="TreeGrafter"/>
</dbReference>
<keyword evidence="4 6" id="KW-0378">Hydrolase</keyword>
<dbReference type="InterPro" id="IPR037004">
    <property type="entry name" value="Exonuc_VII_ssu_sf"/>
</dbReference>
<evidence type="ECO:0000256" key="5">
    <source>
        <dbReference type="ARBA" id="ARBA00022839"/>
    </source>
</evidence>
<feature type="region of interest" description="Disordered" evidence="7">
    <location>
        <begin position="1"/>
        <end position="22"/>
    </location>
</feature>
<evidence type="ECO:0000313" key="9">
    <source>
        <dbReference type="Proteomes" id="UP000554286"/>
    </source>
</evidence>